<name>A0ACB8SN52_9AGAM</name>
<reference evidence="1" key="1">
    <citation type="submission" date="2021-03" db="EMBL/GenBank/DDBJ databases">
        <authorList>
            <consortium name="DOE Joint Genome Institute"/>
            <person name="Ahrendt S."/>
            <person name="Looney B.P."/>
            <person name="Miyauchi S."/>
            <person name="Morin E."/>
            <person name="Drula E."/>
            <person name="Courty P.E."/>
            <person name="Chicoki N."/>
            <person name="Fauchery L."/>
            <person name="Kohler A."/>
            <person name="Kuo A."/>
            <person name="Labutti K."/>
            <person name="Pangilinan J."/>
            <person name="Lipzen A."/>
            <person name="Riley R."/>
            <person name="Andreopoulos W."/>
            <person name="He G."/>
            <person name="Johnson J."/>
            <person name="Barry K.W."/>
            <person name="Grigoriev I.V."/>
            <person name="Nagy L."/>
            <person name="Hibbett D."/>
            <person name="Henrissat B."/>
            <person name="Matheny P.B."/>
            <person name="Labbe J."/>
            <person name="Martin F."/>
        </authorList>
    </citation>
    <scope>NUCLEOTIDE SEQUENCE</scope>
    <source>
        <strain evidence="1">HHB10654</strain>
    </source>
</reference>
<accession>A0ACB8SN52</accession>
<organism evidence="1 2">
    <name type="scientific">Artomyces pyxidatus</name>
    <dbReference type="NCBI Taxonomy" id="48021"/>
    <lineage>
        <taxon>Eukaryota</taxon>
        <taxon>Fungi</taxon>
        <taxon>Dikarya</taxon>
        <taxon>Basidiomycota</taxon>
        <taxon>Agaricomycotina</taxon>
        <taxon>Agaricomycetes</taxon>
        <taxon>Russulales</taxon>
        <taxon>Auriscalpiaceae</taxon>
        <taxon>Artomyces</taxon>
    </lineage>
</organism>
<feature type="non-terminal residue" evidence="1">
    <location>
        <position position="215"/>
    </location>
</feature>
<reference evidence="1" key="2">
    <citation type="journal article" date="2022" name="New Phytol.">
        <title>Evolutionary transition to the ectomycorrhizal habit in the genomes of a hyperdiverse lineage of mushroom-forming fungi.</title>
        <authorList>
            <person name="Looney B."/>
            <person name="Miyauchi S."/>
            <person name="Morin E."/>
            <person name="Drula E."/>
            <person name="Courty P.E."/>
            <person name="Kohler A."/>
            <person name="Kuo A."/>
            <person name="LaButti K."/>
            <person name="Pangilinan J."/>
            <person name="Lipzen A."/>
            <person name="Riley R."/>
            <person name="Andreopoulos W."/>
            <person name="He G."/>
            <person name="Johnson J."/>
            <person name="Nolan M."/>
            <person name="Tritt A."/>
            <person name="Barry K.W."/>
            <person name="Grigoriev I.V."/>
            <person name="Nagy L.G."/>
            <person name="Hibbett D."/>
            <person name="Henrissat B."/>
            <person name="Matheny P.B."/>
            <person name="Labbe J."/>
            <person name="Martin F.M."/>
        </authorList>
    </citation>
    <scope>NUCLEOTIDE SEQUENCE</scope>
    <source>
        <strain evidence="1">HHB10654</strain>
    </source>
</reference>
<feature type="non-terminal residue" evidence="1">
    <location>
        <position position="1"/>
    </location>
</feature>
<protein>
    <submittedName>
        <fullName evidence="1">Uncharacterized protein</fullName>
    </submittedName>
</protein>
<proteinExistence type="predicted"/>
<evidence type="ECO:0000313" key="2">
    <source>
        <dbReference type="Proteomes" id="UP000814140"/>
    </source>
</evidence>
<dbReference type="Proteomes" id="UP000814140">
    <property type="component" value="Unassembled WGS sequence"/>
</dbReference>
<comment type="caution">
    <text evidence="1">The sequence shown here is derived from an EMBL/GenBank/DDBJ whole genome shotgun (WGS) entry which is preliminary data.</text>
</comment>
<sequence>IRNGGIILQFSTKEAADYVKSPSIRTGFVQAILPAGHLKERGFSILVPFVPLTFRPDIAHDLREVEERNRLTRGSIVQARWVKPPARRDPGQLSAHTIFTLCSAEAANQLLRDGLVVREKKVYPEKTKREPLRCLKCHRWGHKATECHAERDTCGTCGKEHRTADCNAYKTYYCVSCRSPDHASWDRACPEFEKRCQQFDERYPENMMKFFPTAE</sequence>
<keyword evidence="2" id="KW-1185">Reference proteome</keyword>
<dbReference type="EMBL" id="MU277244">
    <property type="protein sequence ID" value="KAI0057647.1"/>
    <property type="molecule type" value="Genomic_DNA"/>
</dbReference>
<gene>
    <name evidence="1" type="ORF">BV25DRAFT_1763582</name>
</gene>
<evidence type="ECO:0000313" key="1">
    <source>
        <dbReference type="EMBL" id="KAI0057647.1"/>
    </source>
</evidence>